<feature type="compositionally biased region" description="Polar residues" evidence="1">
    <location>
        <begin position="10"/>
        <end position="28"/>
    </location>
</feature>
<proteinExistence type="predicted"/>
<feature type="region of interest" description="Disordered" evidence="1">
    <location>
        <begin position="1"/>
        <end position="28"/>
    </location>
</feature>
<evidence type="ECO:0000256" key="1">
    <source>
        <dbReference type="SAM" id="MobiDB-lite"/>
    </source>
</evidence>
<dbReference type="AlphaFoldDB" id="A0A9N9CX24"/>
<dbReference type="Proteomes" id="UP000789706">
    <property type="component" value="Unassembled WGS sequence"/>
</dbReference>
<comment type="caution">
    <text evidence="2">The sequence shown here is derived from an EMBL/GenBank/DDBJ whole genome shotgun (WGS) entry which is preliminary data.</text>
</comment>
<dbReference type="OrthoDB" id="2426884at2759"/>
<reference evidence="2" key="1">
    <citation type="submission" date="2021-06" db="EMBL/GenBank/DDBJ databases">
        <authorList>
            <person name="Kallberg Y."/>
            <person name="Tangrot J."/>
            <person name="Rosling A."/>
        </authorList>
    </citation>
    <scope>NUCLEOTIDE SEQUENCE</scope>
    <source>
        <strain evidence="2">AZ414A</strain>
    </source>
</reference>
<protein>
    <submittedName>
        <fullName evidence="2">11351_t:CDS:1</fullName>
    </submittedName>
</protein>
<evidence type="ECO:0000313" key="3">
    <source>
        <dbReference type="Proteomes" id="UP000789706"/>
    </source>
</evidence>
<evidence type="ECO:0000313" key="2">
    <source>
        <dbReference type="EMBL" id="CAG8619301.1"/>
    </source>
</evidence>
<organism evidence="2 3">
    <name type="scientific">Diversispora eburnea</name>
    <dbReference type="NCBI Taxonomy" id="1213867"/>
    <lineage>
        <taxon>Eukaryota</taxon>
        <taxon>Fungi</taxon>
        <taxon>Fungi incertae sedis</taxon>
        <taxon>Mucoromycota</taxon>
        <taxon>Glomeromycotina</taxon>
        <taxon>Glomeromycetes</taxon>
        <taxon>Diversisporales</taxon>
        <taxon>Diversisporaceae</taxon>
        <taxon>Diversispora</taxon>
    </lineage>
</organism>
<accession>A0A9N9CX24</accession>
<gene>
    <name evidence="2" type="ORF">DEBURN_LOCUS10299</name>
</gene>
<keyword evidence="3" id="KW-1185">Reference proteome</keyword>
<sequence>EGFREDDDTSSMYQVSTAGGSNVSQGRCNNSLMVERPCEILFLDCYSRAYDFVSMTLFLWLLGTYSEEAKNESQFNPWGVTIGRIVFEVEHCRVRMKLKGST</sequence>
<dbReference type="EMBL" id="CAJVPK010002836">
    <property type="protein sequence ID" value="CAG8619301.1"/>
    <property type="molecule type" value="Genomic_DNA"/>
</dbReference>
<name>A0A9N9CX24_9GLOM</name>
<feature type="non-terminal residue" evidence="2">
    <location>
        <position position="102"/>
    </location>
</feature>